<dbReference type="InterPro" id="IPR029058">
    <property type="entry name" value="AB_hydrolase_fold"/>
</dbReference>
<feature type="transmembrane region" description="Helical" evidence="2">
    <location>
        <begin position="56"/>
        <end position="74"/>
    </location>
</feature>
<keyword evidence="2" id="KW-0812">Transmembrane</keyword>
<keyword evidence="3" id="KW-0012">Acyltransferase</keyword>
<dbReference type="AlphaFoldDB" id="A0AAD3DAD6"/>
<keyword evidence="2" id="KW-1133">Transmembrane helix</keyword>
<keyword evidence="2" id="KW-0472">Membrane</keyword>
<evidence type="ECO:0000256" key="2">
    <source>
        <dbReference type="SAM" id="Phobius"/>
    </source>
</evidence>
<feature type="compositionally biased region" description="Basic residues" evidence="1">
    <location>
        <begin position="1"/>
        <end position="15"/>
    </location>
</feature>
<accession>A0AAD3DAD6</accession>
<dbReference type="SUPFAM" id="SSF53474">
    <property type="entry name" value="alpha/beta-Hydrolases"/>
    <property type="match status" value="1"/>
</dbReference>
<gene>
    <name evidence="3" type="ORF">CTEN210_17234</name>
</gene>
<evidence type="ECO:0000256" key="1">
    <source>
        <dbReference type="SAM" id="MobiDB-lite"/>
    </source>
</evidence>
<dbReference type="GO" id="GO:0008374">
    <property type="term" value="F:O-acyltransferase activity"/>
    <property type="evidence" value="ECO:0007669"/>
    <property type="project" value="InterPro"/>
</dbReference>
<feature type="compositionally biased region" description="Polar residues" evidence="1">
    <location>
        <begin position="18"/>
        <end position="27"/>
    </location>
</feature>
<comment type="caution">
    <text evidence="3">The sequence shown here is derived from an EMBL/GenBank/DDBJ whole genome shotgun (WGS) entry which is preliminary data.</text>
</comment>
<keyword evidence="4" id="KW-1185">Reference proteome</keyword>
<dbReference type="InterPro" id="IPR003386">
    <property type="entry name" value="LACT/PDAT_acylTrfase"/>
</dbReference>
<protein>
    <submittedName>
        <fullName evidence="3">Phospholipid:diacylglycerol acyltransferase</fullName>
    </submittedName>
</protein>
<dbReference type="Gene3D" id="3.40.50.1820">
    <property type="entry name" value="alpha/beta hydrolase"/>
    <property type="match status" value="1"/>
</dbReference>
<organism evidence="3 4">
    <name type="scientific">Chaetoceros tenuissimus</name>
    <dbReference type="NCBI Taxonomy" id="426638"/>
    <lineage>
        <taxon>Eukaryota</taxon>
        <taxon>Sar</taxon>
        <taxon>Stramenopiles</taxon>
        <taxon>Ochrophyta</taxon>
        <taxon>Bacillariophyta</taxon>
        <taxon>Coscinodiscophyceae</taxon>
        <taxon>Chaetocerotophycidae</taxon>
        <taxon>Chaetocerotales</taxon>
        <taxon>Chaetocerotaceae</taxon>
        <taxon>Chaetoceros</taxon>
    </lineage>
</organism>
<name>A0AAD3DAD6_9STRA</name>
<dbReference type="EMBL" id="BLLK01000069">
    <property type="protein sequence ID" value="GFH60758.1"/>
    <property type="molecule type" value="Genomic_DNA"/>
</dbReference>
<dbReference type="Pfam" id="PF02450">
    <property type="entry name" value="LCAT"/>
    <property type="match status" value="1"/>
</dbReference>
<proteinExistence type="predicted"/>
<dbReference type="PANTHER" id="PTHR11440">
    <property type="entry name" value="LECITHIN-CHOLESTEROL ACYLTRANSFERASE-RELATED"/>
    <property type="match status" value="1"/>
</dbReference>
<sequence>MPVRRRGTRKSRAPKRASLNSNASYNNEKVKKQNSESKNNYTFRRDPFSELIQSKLGFAFLFLLVALFCDVFLAKPFLKQKGITEVQLFQELMQKATGVNFENTFRFINASIPSGSNGDANLRPGYLLSQQGAKAKYPVVLVPGFITSGLELWQGEECAKRHFRQRLWGSLPIFVQSFLTDMQCWSRHLALDPISGMDPPNIKLRSAQGFEAADYFMSTYWVWDKVIENLSDVGYDSTNMIMMSYDWRLRFDMLEERDGYFTKLKMNIEALVKTQKSPVVLTSHSMGSQIVLYFFKWVTTDESLGGGGGGSDWIDRHILKFVNIAGPLLGVPKAVPALLSGEMKDTAALLGPMGMMVERVFGRKERRKLWNTWGSLYEMLPKGGDKVWGNGADIITGETPQEQRNLSSKFHGSSLLEALDYHTCNEQDKICSLDSMEEEMSLSNYETSMSKGSSFITFTEDLKIHENESDHQELSSKSDRKKEWDISNVLEYLRESGGGYGPDLHSIGAIHPQNSREKWSDPLETPLPHAPNMKIYCLYGVGIETERAYFYRNKGMVSGTSDSNELPYLLDASVNEPESHIHFGVKSSDGDVSVPLVSLGYMCVDRWKTQSLNPSNIQITTREYMHKEEFQVNDPMRGGPHSADHVDILGNVDAVTDLLKIVTDFNVDDMEDQIVSEIETITKKMNSEGLETLEI</sequence>
<feature type="region of interest" description="Disordered" evidence="1">
    <location>
        <begin position="1"/>
        <end position="39"/>
    </location>
</feature>
<evidence type="ECO:0000313" key="4">
    <source>
        <dbReference type="Proteomes" id="UP001054902"/>
    </source>
</evidence>
<keyword evidence="3" id="KW-0808">Transferase</keyword>
<dbReference type="GO" id="GO:0006629">
    <property type="term" value="P:lipid metabolic process"/>
    <property type="evidence" value="ECO:0007669"/>
    <property type="project" value="InterPro"/>
</dbReference>
<evidence type="ECO:0000313" key="3">
    <source>
        <dbReference type="EMBL" id="GFH60758.1"/>
    </source>
</evidence>
<reference evidence="3 4" key="1">
    <citation type="journal article" date="2021" name="Sci. Rep.">
        <title>The genome of the diatom Chaetoceros tenuissimus carries an ancient integrated fragment of an extant virus.</title>
        <authorList>
            <person name="Hongo Y."/>
            <person name="Kimura K."/>
            <person name="Takaki Y."/>
            <person name="Yoshida Y."/>
            <person name="Baba S."/>
            <person name="Kobayashi G."/>
            <person name="Nagasaki K."/>
            <person name="Hano T."/>
            <person name="Tomaru Y."/>
        </authorList>
    </citation>
    <scope>NUCLEOTIDE SEQUENCE [LARGE SCALE GENOMIC DNA]</scope>
    <source>
        <strain evidence="3 4">NIES-3715</strain>
    </source>
</reference>
<dbReference type="Proteomes" id="UP001054902">
    <property type="component" value="Unassembled WGS sequence"/>
</dbReference>